<protein>
    <submittedName>
        <fullName evidence="1">Uncharacterized protein</fullName>
    </submittedName>
</protein>
<name>A0A495V4N2_9GAMM</name>
<proteinExistence type="predicted"/>
<organism evidence="1 2">
    <name type="scientific">Thiocapsa rosea</name>
    <dbReference type="NCBI Taxonomy" id="69360"/>
    <lineage>
        <taxon>Bacteria</taxon>
        <taxon>Pseudomonadati</taxon>
        <taxon>Pseudomonadota</taxon>
        <taxon>Gammaproteobacteria</taxon>
        <taxon>Chromatiales</taxon>
        <taxon>Chromatiaceae</taxon>
        <taxon>Thiocapsa</taxon>
    </lineage>
</organism>
<accession>A0A495V4N2</accession>
<keyword evidence="2" id="KW-1185">Reference proteome</keyword>
<dbReference type="Proteomes" id="UP000274556">
    <property type="component" value="Unassembled WGS sequence"/>
</dbReference>
<comment type="caution">
    <text evidence="1">The sequence shown here is derived from an EMBL/GenBank/DDBJ whole genome shotgun (WGS) entry which is preliminary data.</text>
</comment>
<evidence type="ECO:0000313" key="1">
    <source>
        <dbReference type="EMBL" id="RKT44366.1"/>
    </source>
</evidence>
<evidence type="ECO:0000313" key="2">
    <source>
        <dbReference type="Proteomes" id="UP000274556"/>
    </source>
</evidence>
<dbReference type="AlphaFoldDB" id="A0A495V4N2"/>
<dbReference type="EMBL" id="RBXL01000001">
    <property type="protein sequence ID" value="RKT44366.1"/>
    <property type="molecule type" value="Genomic_DNA"/>
</dbReference>
<reference evidence="1 2" key="1">
    <citation type="submission" date="2018-10" db="EMBL/GenBank/DDBJ databases">
        <title>Genomic Encyclopedia of Archaeal and Bacterial Type Strains, Phase II (KMG-II): from individual species to whole genera.</title>
        <authorList>
            <person name="Goeker M."/>
        </authorList>
    </citation>
    <scope>NUCLEOTIDE SEQUENCE [LARGE SCALE GENOMIC DNA]</scope>
    <source>
        <strain evidence="1 2">DSM 235</strain>
    </source>
</reference>
<gene>
    <name evidence="1" type="ORF">BDD21_1746</name>
</gene>
<sequence>MPRPHNCGTCLYVHDGRYPIFNTVGADFVPAGDLYH</sequence>